<reference evidence="3 4" key="1">
    <citation type="submission" date="2018-08" db="EMBL/GenBank/DDBJ databases">
        <title>Horizontal acquisition of hydrogen conversion ability and other habitat adaptations in Hydrogenovibrio crunogenus strains.</title>
        <authorList>
            <person name="Gonnella G."/>
            <person name="Adam N."/>
            <person name="Perner M."/>
        </authorList>
    </citation>
    <scope>NUCLEOTIDE SEQUENCE [LARGE SCALE GENOMIC DNA]</scope>
    <source>
        <strain evidence="3 4">SP-41</strain>
    </source>
</reference>
<evidence type="ECO:0000259" key="2">
    <source>
        <dbReference type="PROSITE" id="PS50943"/>
    </source>
</evidence>
<proteinExistence type="predicted"/>
<accession>A0A4P7P1F1</accession>
<sequence length="126" mass="14632">MKNLNEISKALIKRRNDLSLDQTDMKSRIGMSQQQYSKLESSGEMRLSTLLRVLEGLELEIKFIPKEHLKIEAFISDQIEKKPENLDKLLETMFGKNLEEIDKTLEPKTEYDPESFESKLKALADD</sequence>
<dbReference type="Proteomes" id="UP000296201">
    <property type="component" value="Chromosome"/>
</dbReference>
<dbReference type="EMBL" id="CP032096">
    <property type="protein sequence ID" value="QBZ83846.1"/>
    <property type="molecule type" value="Genomic_DNA"/>
</dbReference>
<dbReference type="Pfam" id="PF01381">
    <property type="entry name" value="HTH_3"/>
    <property type="match status" value="1"/>
</dbReference>
<protein>
    <submittedName>
        <fullName evidence="3">XRE family transcriptional regulator</fullName>
    </submittedName>
</protein>
<feature type="region of interest" description="Disordered" evidence="1">
    <location>
        <begin position="105"/>
        <end position="126"/>
    </location>
</feature>
<dbReference type="Gene3D" id="1.10.260.40">
    <property type="entry name" value="lambda repressor-like DNA-binding domains"/>
    <property type="match status" value="1"/>
</dbReference>
<dbReference type="SUPFAM" id="SSF47413">
    <property type="entry name" value="lambda repressor-like DNA-binding domains"/>
    <property type="match status" value="1"/>
</dbReference>
<feature type="domain" description="HTH cro/C1-type" evidence="2">
    <location>
        <begin position="11"/>
        <end position="64"/>
    </location>
</feature>
<dbReference type="RefSeq" id="WP_135796436.1">
    <property type="nucleotide sequence ID" value="NZ_CP032096.1"/>
</dbReference>
<evidence type="ECO:0000256" key="1">
    <source>
        <dbReference type="SAM" id="MobiDB-lite"/>
    </source>
</evidence>
<organism evidence="3 4">
    <name type="scientific">Hydrogenovibrio crunogenus</name>
    <dbReference type="NCBI Taxonomy" id="39765"/>
    <lineage>
        <taxon>Bacteria</taxon>
        <taxon>Pseudomonadati</taxon>
        <taxon>Pseudomonadota</taxon>
        <taxon>Gammaproteobacteria</taxon>
        <taxon>Thiotrichales</taxon>
        <taxon>Piscirickettsiaceae</taxon>
        <taxon>Hydrogenovibrio</taxon>
    </lineage>
</organism>
<dbReference type="PROSITE" id="PS50943">
    <property type="entry name" value="HTH_CROC1"/>
    <property type="match status" value="1"/>
</dbReference>
<evidence type="ECO:0000313" key="4">
    <source>
        <dbReference type="Proteomes" id="UP000296201"/>
    </source>
</evidence>
<dbReference type="InterPro" id="IPR001387">
    <property type="entry name" value="Cro/C1-type_HTH"/>
</dbReference>
<dbReference type="AlphaFoldDB" id="A0A4P7P1F1"/>
<dbReference type="GO" id="GO:0003677">
    <property type="term" value="F:DNA binding"/>
    <property type="evidence" value="ECO:0007669"/>
    <property type="project" value="InterPro"/>
</dbReference>
<name>A0A4P7P1F1_9GAMM</name>
<dbReference type="InterPro" id="IPR010982">
    <property type="entry name" value="Lambda_DNA-bd_dom_sf"/>
</dbReference>
<evidence type="ECO:0000313" key="3">
    <source>
        <dbReference type="EMBL" id="QBZ83846.1"/>
    </source>
</evidence>
<gene>
    <name evidence="3" type="ORF">GHNINEIG_01913</name>
</gene>
<keyword evidence="4" id="KW-1185">Reference proteome</keyword>
<dbReference type="OrthoDB" id="9801039at2"/>
<dbReference type="CDD" id="cd00093">
    <property type="entry name" value="HTH_XRE"/>
    <property type="match status" value="1"/>
</dbReference>